<dbReference type="AlphaFoldDB" id="A0A381N7U1"/>
<accession>A0A381N7U1</accession>
<evidence type="ECO:0000313" key="3">
    <source>
        <dbReference type="EMBL" id="SUZ50557.1"/>
    </source>
</evidence>
<protein>
    <recommendedName>
        <fullName evidence="2">BD-FAE-like domain-containing protein</fullName>
    </recommendedName>
</protein>
<proteinExistence type="predicted"/>
<evidence type="ECO:0000259" key="2">
    <source>
        <dbReference type="Pfam" id="PF20434"/>
    </source>
</evidence>
<dbReference type="Gene3D" id="3.40.50.1820">
    <property type="entry name" value="alpha/beta hydrolase"/>
    <property type="match status" value="1"/>
</dbReference>
<dbReference type="PANTHER" id="PTHR48081">
    <property type="entry name" value="AB HYDROLASE SUPERFAMILY PROTEIN C4A8.06C"/>
    <property type="match status" value="1"/>
</dbReference>
<feature type="domain" description="BD-FAE-like" evidence="2">
    <location>
        <begin position="50"/>
        <end position="292"/>
    </location>
</feature>
<dbReference type="InterPro" id="IPR049492">
    <property type="entry name" value="BD-FAE-like_dom"/>
</dbReference>
<sequence length="351" mass="39133">MKKIFLILSGLSFLFSGLVKSELLANNDPSKYTVIKDILWASPGGFDLTMDIYTPNSGKRFYPVVVIFHGGGWLIRNKSIMDQMSKYLVTNGEYVVCNVNYRLLADEGNTINLNQIIEDVFGSILWIKENIINYQGDKTKLAVTGDSAGGHLSAMIVNMGTKLSTKGFTTTSQGFHPTYIPEGKTAEEVAKENGLEVQAAILSYGAYDMYTSSLKGFEKMKNFFWLISGSLPRGIFGNNFNAVDHPEMYKAVSPSFNIPMASERKLPPQLLTVGSKDKLVTPHSVKVYKEKLESSGHHAEYWEYQGQGHAFLDSNSKGFLGNNFEVNAPPALDVMISFLNKTFYEYLQKEI</sequence>
<gene>
    <name evidence="3" type="ORF">METZ01_LOCUS3411</name>
</gene>
<organism evidence="3">
    <name type="scientific">marine metagenome</name>
    <dbReference type="NCBI Taxonomy" id="408172"/>
    <lineage>
        <taxon>unclassified sequences</taxon>
        <taxon>metagenomes</taxon>
        <taxon>ecological metagenomes</taxon>
    </lineage>
</organism>
<dbReference type="GO" id="GO:0016787">
    <property type="term" value="F:hydrolase activity"/>
    <property type="evidence" value="ECO:0007669"/>
    <property type="project" value="UniProtKB-KW"/>
</dbReference>
<dbReference type="EMBL" id="UINC01000177">
    <property type="protein sequence ID" value="SUZ50557.1"/>
    <property type="molecule type" value="Genomic_DNA"/>
</dbReference>
<keyword evidence="1" id="KW-0378">Hydrolase</keyword>
<evidence type="ECO:0000256" key="1">
    <source>
        <dbReference type="ARBA" id="ARBA00022801"/>
    </source>
</evidence>
<dbReference type="InterPro" id="IPR050300">
    <property type="entry name" value="GDXG_lipolytic_enzyme"/>
</dbReference>
<name>A0A381N7U1_9ZZZZ</name>
<dbReference type="InterPro" id="IPR029058">
    <property type="entry name" value="AB_hydrolase_fold"/>
</dbReference>
<dbReference type="Pfam" id="PF20434">
    <property type="entry name" value="BD-FAE"/>
    <property type="match status" value="1"/>
</dbReference>
<reference evidence="3" key="1">
    <citation type="submission" date="2018-05" db="EMBL/GenBank/DDBJ databases">
        <authorList>
            <person name="Lanie J.A."/>
            <person name="Ng W.-L."/>
            <person name="Kazmierczak K.M."/>
            <person name="Andrzejewski T.M."/>
            <person name="Davidsen T.M."/>
            <person name="Wayne K.J."/>
            <person name="Tettelin H."/>
            <person name="Glass J.I."/>
            <person name="Rusch D."/>
            <person name="Podicherti R."/>
            <person name="Tsui H.-C.T."/>
            <person name="Winkler M.E."/>
        </authorList>
    </citation>
    <scope>NUCLEOTIDE SEQUENCE</scope>
</reference>
<dbReference type="SUPFAM" id="SSF53474">
    <property type="entry name" value="alpha/beta-Hydrolases"/>
    <property type="match status" value="1"/>
</dbReference>